<dbReference type="EMBL" id="AYEU01000003">
    <property type="protein sequence ID" value="ESK52213.1"/>
    <property type="molecule type" value="Genomic_DNA"/>
</dbReference>
<reference evidence="1 2" key="1">
    <citation type="submission" date="2013-10" db="EMBL/GenBank/DDBJ databases">
        <title>The Genome Sequence of Acinetobacter brisouii CIP 110357.</title>
        <authorList>
            <consortium name="The Broad Institute Genomics Platform"/>
            <consortium name="The Broad Institute Genome Sequencing Center for Infectious Disease"/>
            <person name="Cerqueira G."/>
            <person name="Feldgarden M."/>
            <person name="Courvalin P."/>
            <person name="Grillot-Courvalin C."/>
            <person name="Clermont D."/>
            <person name="Rocha E."/>
            <person name="Yoon E.-J."/>
            <person name="Nemec A."/>
            <person name="Young S.K."/>
            <person name="Zeng Q."/>
            <person name="Gargeya S."/>
            <person name="Fitzgerald M."/>
            <person name="Abouelleil A."/>
            <person name="Alvarado L."/>
            <person name="Berlin A.M."/>
            <person name="Chapman S.B."/>
            <person name="Gainer-Dewar J."/>
            <person name="Goldberg J."/>
            <person name="Gnerre S."/>
            <person name="Griggs A."/>
            <person name="Gujja S."/>
            <person name="Hansen M."/>
            <person name="Howarth C."/>
            <person name="Imamovic A."/>
            <person name="Ireland A."/>
            <person name="Larimer J."/>
            <person name="McCowan C."/>
            <person name="Murphy C."/>
            <person name="Pearson M."/>
            <person name="Poon T.W."/>
            <person name="Priest M."/>
            <person name="Roberts A."/>
            <person name="Saif S."/>
            <person name="Shea T."/>
            <person name="Sykes S."/>
            <person name="Wortman J."/>
            <person name="Nusbaum C."/>
            <person name="Birren B."/>
        </authorList>
    </citation>
    <scope>NUCLEOTIDE SEQUENCE [LARGE SCALE GENOMIC DNA]</scope>
    <source>
        <strain evidence="1 2">CIP 110357</strain>
    </source>
</reference>
<dbReference type="RefSeq" id="WP_004899423.1">
    <property type="nucleotide sequence ID" value="NZ_BBTI01000003.1"/>
</dbReference>
<dbReference type="AlphaFoldDB" id="V2UCN9"/>
<dbReference type="HOGENOM" id="CLU_177836_0_0_6"/>
<protein>
    <recommendedName>
        <fullName evidence="3">DUF2789 domain-containing protein</fullName>
    </recommendedName>
</protein>
<gene>
    <name evidence="1" type="ORF">P255_00359</name>
</gene>
<dbReference type="PATRIC" id="fig|1341683.3.peg.351"/>
<name>V2UCN9_9GAMM</name>
<dbReference type="STRING" id="396323.VH98_00030"/>
<accession>V2UCN9</accession>
<dbReference type="OrthoDB" id="5828847at2"/>
<comment type="caution">
    <text evidence="1">The sequence shown here is derived from an EMBL/GenBank/DDBJ whole genome shotgun (WGS) entry which is preliminary data.</text>
</comment>
<organism evidence="1 2">
    <name type="scientific">Acinetobacter brisouii CIP 110357</name>
    <dbReference type="NCBI Taxonomy" id="1341683"/>
    <lineage>
        <taxon>Bacteria</taxon>
        <taxon>Pseudomonadati</taxon>
        <taxon>Pseudomonadota</taxon>
        <taxon>Gammaproteobacteria</taxon>
        <taxon>Moraxellales</taxon>
        <taxon>Moraxellaceae</taxon>
        <taxon>Acinetobacter</taxon>
    </lineage>
</organism>
<sequence>MFEQQPTLQLLFQQLGLAAEAEAMEEFVTTHQLAQNVYLADAPFWSASQREFLQHRCDQDDEWAIIVDELNELLHTDAQYPLS</sequence>
<evidence type="ECO:0000313" key="1">
    <source>
        <dbReference type="EMBL" id="ESK52213.1"/>
    </source>
</evidence>
<dbReference type="InterPro" id="IPR038086">
    <property type="entry name" value="DUF2789_sf"/>
</dbReference>
<dbReference type="Gene3D" id="1.10.10.1130">
    <property type="entry name" value="Uncharacterised protein PF10982, DUF2789"/>
    <property type="match status" value="1"/>
</dbReference>
<evidence type="ECO:0000313" key="2">
    <source>
        <dbReference type="Proteomes" id="UP000018418"/>
    </source>
</evidence>
<proteinExistence type="predicted"/>
<dbReference type="InterPro" id="IPR021250">
    <property type="entry name" value="DUF2789"/>
</dbReference>
<dbReference type="Proteomes" id="UP000018418">
    <property type="component" value="Unassembled WGS sequence"/>
</dbReference>
<keyword evidence="2" id="KW-1185">Reference proteome</keyword>
<evidence type="ECO:0008006" key="3">
    <source>
        <dbReference type="Google" id="ProtNLM"/>
    </source>
</evidence>
<dbReference type="Pfam" id="PF10982">
    <property type="entry name" value="DUF2789"/>
    <property type="match status" value="1"/>
</dbReference>